<dbReference type="AlphaFoldDB" id="A0A8C6MBS2"/>
<dbReference type="GO" id="GO:0005125">
    <property type="term" value="F:cytokine activity"/>
    <property type="evidence" value="ECO:0007669"/>
    <property type="project" value="UniProtKB-KW"/>
</dbReference>
<dbReference type="SUPFAM" id="SSF47266">
    <property type="entry name" value="4-helical cytokines"/>
    <property type="match status" value="1"/>
</dbReference>
<keyword evidence="3" id="KW-0202">Cytokine</keyword>
<sequence>MTRTERQFMTLKVPCLFQMTVWWIVSILCCVVLHVESAPTPFNQRQMYKNSFHLTRSTRASVQHLLRNYKEEQMGNVHFEDRSRHLRELPSLSTDFYSWLSLSDRDRLHGAFRDMQVYWNMLEKKRKQLEREQMELNTVHATQHSLIQHFRHIQLDLRDLMSQVSSQVSAVLLSPDNIRACPHKGSDTKSGSVKTLWDSRVEGYIVLRDLDLYLTKLARDFLLLASKPLS</sequence>
<dbReference type="InterPro" id="IPR010681">
    <property type="entry name" value="PRF/CT"/>
</dbReference>
<dbReference type="Ensembl" id="ENSNFUT00015033469.1">
    <property type="protein sequence ID" value="ENSNFUP00015032024.1"/>
    <property type="gene ID" value="ENSNFUG00015015653.1"/>
</dbReference>
<organism evidence="5 6">
    <name type="scientific">Nothobranchius furzeri</name>
    <name type="common">Turquoise killifish</name>
    <dbReference type="NCBI Taxonomy" id="105023"/>
    <lineage>
        <taxon>Eukaryota</taxon>
        <taxon>Metazoa</taxon>
        <taxon>Chordata</taxon>
        <taxon>Craniata</taxon>
        <taxon>Vertebrata</taxon>
        <taxon>Euteleostomi</taxon>
        <taxon>Actinopterygii</taxon>
        <taxon>Neopterygii</taxon>
        <taxon>Teleostei</taxon>
        <taxon>Neoteleostei</taxon>
        <taxon>Acanthomorphata</taxon>
        <taxon>Ovalentaria</taxon>
        <taxon>Atherinomorphae</taxon>
        <taxon>Cyprinodontiformes</taxon>
        <taxon>Nothobranchiidae</taxon>
        <taxon>Nothobranchius</taxon>
    </lineage>
</organism>
<reference evidence="5" key="2">
    <citation type="submission" date="2025-08" db="UniProtKB">
        <authorList>
            <consortium name="Ensembl"/>
        </authorList>
    </citation>
    <scope>IDENTIFICATION</scope>
</reference>
<dbReference type="Gene3D" id="1.20.1250.10">
    <property type="match status" value="1"/>
</dbReference>
<evidence type="ECO:0000313" key="6">
    <source>
        <dbReference type="Proteomes" id="UP000694548"/>
    </source>
</evidence>
<reference evidence="5" key="3">
    <citation type="submission" date="2025-09" db="UniProtKB">
        <authorList>
            <consortium name="Ensembl"/>
        </authorList>
    </citation>
    <scope>IDENTIFICATION</scope>
</reference>
<keyword evidence="4" id="KW-0964">Secreted</keyword>
<dbReference type="GeneTree" id="ENSGT00940000176842"/>
<evidence type="ECO:0000256" key="4">
    <source>
        <dbReference type="ARBA" id="ARBA00022525"/>
    </source>
</evidence>
<evidence type="ECO:0000256" key="2">
    <source>
        <dbReference type="ARBA" id="ARBA00007432"/>
    </source>
</evidence>
<dbReference type="InterPro" id="IPR009079">
    <property type="entry name" value="4_helix_cytokine-like_core"/>
</dbReference>
<dbReference type="GO" id="GO:0005615">
    <property type="term" value="C:extracellular space"/>
    <property type="evidence" value="ECO:0007669"/>
    <property type="project" value="UniProtKB-KW"/>
</dbReference>
<evidence type="ECO:0000256" key="1">
    <source>
        <dbReference type="ARBA" id="ARBA00004613"/>
    </source>
</evidence>
<dbReference type="PANTHER" id="PTHR21353">
    <property type="match status" value="1"/>
</dbReference>
<keyword evidence="6" id="KW-1185">Reference proteome</keyword>
<dbReference type="Proteomes" id="UP000694548">
    <property type="component" value="Chromosome sgr11"/>
</dbReference>
<accession>A0A8C6MBS2</accession>
<comment type="similarity">
    <text evidence="2">Belongs to the IL-6 superfamily.</text>
</comment>
<evidence type="ECO:0000256" key="3">
    <source>
        <dbReference type="ARBA" id="ARBA00022514"/>
    </source>
</evidence>
<protein>
    <recommendedName>
        <fullName evidence="7">Ciliary neurotrophic factor</fullName>
    </recommendedName>
</protein>
<name>A0A8C6MBS2_NOTFU</name>
<proteinExistence type="inferred from homology"/>
<evidence type="ECO:0008006" key="7">
    <source>
        <dbReference type="Google" id="ProtNLM"/>
    </source>
</evidence>
<comment type="subcellular location">
    <subcellularLocation>
        <location evidence="1">Secreted</location>
    </subcellularLocation>
</comment>
<dbReference type="PANTHER" id="PTHR21353:SF9">
    <property type="match status" value="1"/>
</dbReference>
<reference evidence="5" key="1">
    <citation type="submission" date="2014-08" db="EMBL/GenBank/DDBJ databases">
        <authorList>
            <person name="Senf B."/>
            <person name="Petzold A."/>
            <person name="Downie B.R."/>
            <person name="Koch P."/>
            <person name="Platzer M."/>
        </authorList>
    </citation>
    <scope>NUCLEOTIDE SEQUENCE [LARGE SCALE GENOMIC DNA]</scope>
    <source>
        <strain evidence="5">GRZ</strain>
    </source>
</reference>
<evidence type="ECO:0000313" key="5">
    <source>
        <dbReference type="Ensembl" id="ENSNFUP00015032024.1"/>
    </source>
</evidence>
<dbReference type="GO" id="GO:0007166">
    <property type="term" value="P:cell surface receptor signaling pathway"/>
    <property type="evidence" value="ECO:0007669"/>
    <property type="project" value="TreeGrafter"/>
</dbReference>